<dbReference type="InterPro" id="IPR003599">
    <property type="entry name" value="Ig_sub"/>
</dbReference>
<keyword evidence="5 9" id="KW-0472">Membrane</keyword>
<evidence type="ECO:0000259" key="10">
    <source>
        <dbReference type="SMART" id="SM00406"/>
    </source>
</evidence>
<sequence length="412" mass="44800">MLAAVHHPGYCIQNTWYVLEEGAMGAVLSQSQVLRSPLTVCIAGRVQAPGRVEAVVDLPFTLTCMLQKAKGESVKQVRWLDMKNETLISYVPGQQASVSGQQHVELGSAARDASNVLIKRVSHRDEGCYTCIFDVYPSGSKEGKTCLIVTASVTHDGNKTIVSGKEASLSCRYGLPEKVLQILWKRTRQPGISQDVASYAKRGDPMIEESFADHARLTRSLSDSQLTLWSVRTEDEACYTCEFHTYPDGTKSATTCLTVFVLPKPQVSYKTTSPGVVEANCTAMARPKAEIVWNVEGDNRTLGPPTTVATVQDDGTTLVISTLKMYISLLKDVSVKCLVHHKGLESAIAVSMNTKIGTALAILISVTAVAFLLVLCMCVCLWKCILRKNGKSVSVQCVCFPNTAGLRSLSSW</sequence>
<keyword evidence="6" id="KW-1015">Disulfide bond</keyword>
<evidence type="ECO:0000256" key="5">
    <source>
        <dbReference type="ARBA" id="ARBA00023136"/>
    </source>
</evidence>
<reference evidence="12" key="2">
    <citation type="submission" date="2025-08" db="UniProtKB">
        <authorList>
            <consortium name="Ensembl"/>
        </authorList>
    </citation>
    <scope>IDENTIFICATION</scope>
</reference>
<evidence type="ECO:0000256" key="8">
    <source>
        <dbReference type="ARBA" id="ARBA00023319"/>
    </source>
</evidence>
<feature type="transmembrane region" description="Helical" evidence="9">
    <location>
        <begin position="359"/>
        <end position="382"/>
    </location>
</feature>
<dbReference type="Ensembl" id="ENSEEET00000055282.1">
    <property type="protein sequence ID" value="ENSEEEP00000053380.1"/>
    <property type="gene ID" value="ENSEEEG00000019407.2"/>
</dbReference>
<dbReference type="GO" id="GO:0016020">
    <property type="term" value="C:membrane"/>
    <property type="evidence" value="ECO:0007669"/>
    <property type="project" value="UniProtKB-SubCell"/>
</dbReference>
<evidence type="ECO:0000256" key="6">
    <source>
        <dbReference type="ARBA" id="ARBA00023157"/>
    </source>
</evidence>
<reference evidence="12" key="3">
    <citation type="submission" date="2025-09" db="UniProtKB">
        <authorList>
            <consortium name="Ensembl"/>
        </authorList>
    </citation>
    <scope>IDENTIFICATION</scope>
</reference>
<dbReference type="Pfam" id="PF07686">
    <property type="entry name" value="V-set"/>
    <property type="match status" value="2"/>
</dbReference>
<evidence type="ECO:0000259" key="11">
    <source>
        <dbReference type="SMART" id="SM00409"/>
    </source>
</evidence>
<evidence type="ECO:0000256" key="1">
    <source>
        <dbReference type="ARBA" id="ARBA00004167"/>
    </source>
</evidence>
<dbReference type="SMART" id="SM00409">
    <property type="entry name" value="IG"/>
    <property type="match status" value="2"/>
</dbReference>
<dbReference type="Proteomes" id="UP000314983">
    <property type="component" value="Chromosome 2"/>
</dbReference>
<keyword evidence="7" id="KW-0325">Glycoprotein</keyword>
<evidence type="ECO:0000256" key="9">
    <source>
        <dbReference type="SAM" id="Phobius"/>
    </source>
</evidence>
<evidence type="ECO:0000313" key="12">
    <source>
        <dbReference type="Ensembl" id="ENSEEEP00000053380.1"/>
    </source>
</evidence>
<feature type="domain" description="Immunoglobulin" evidence="11">
    <location>
        <begin position="156"/>
        <end position="260"/>
    </location>
</feature>
<dbReference type="Gene3D" id="2.60.40.10">
    <property type="entry name" value="Immunoglobulins"/>
    <property type="match status" value="3"/>
</dbReference>
<evidence type="ECO:0000313" key="13">
    <source>
        <dbReference type="Proteomes" id="UP000314983"/>
    </source>
</evidence>
<evidence type="ECO:0008006" key="14">
    <source>
        <dbReference type="Google" id="ProtNLM"/>
    </source>
</evidence>
<dbReference type="GeneTree" id="ENSGT00940000164706"/>
<protein>
    <recommendedName>
        <fullName evidence="14">Sc:d189</fullName>
    </recommendedName>
</protein>
<evidence type="ECO:0000256" key="3">
    <source>
        <dbReference type="ARBA" id="ARBA00022729"/>
    </source>
</evidence>
<dbReference type="SMART" id="SM00406">
    <property type="entry name" value="IGv"/>
    <property type="match status" value="1"/>
</dbReference>
<evidence type="ECO:0000256" key="2">
    <source>
        <dbReference type="ARBA" id="ARBA00022692"/>
    </source>
</evidence>
<evidence type="ECO:0000256" key="4">
    <source>
        <dbReference type="ARBA" id="ARBA00022989"/>
    </source>
</evidence>
<keyword evidence="8" id="KW-0393">Immunoglobulin domain</keyword>
<dbReference type="PANTHER" id="PTHR46841:SF9">
    <property type="entry name" value="OX-2 MEMBRANE GLYCOPROTEIN"/>
    <property type="match status" value="1"/>
</dbReference>
<dbReference type="GO" id="GO:0098632">
    <property type="term" value="F:cell-cell adhesion mediator activity"/>
    <property type="evidence" value="ECO:0007669"/>
    <property type="project" value="InterPro"/>
</dbReference>
<reference evidence="12 13" key="1">
    <citation type="submission" date="2020-05" db="EMBL/GenBank/DDBJ databases">
        <title>Electrophorus electricus (electric eel) genome, fEleEle1, primary haplotype.</title>
        <authorList>
            <person name="Myers G."/>
            <person name="Meyer A."/>
            <person name="Fedrigo O."/>
            <person name="Formenti G."/>
            <person name="Rhie A."/>
            <person name="Tracey A."/>
            <person name="Sims Y."/>
            <person name="Jarvis E.D."/>
        </authorList>
    </citation>
    <scope>NUCLEOTIDE SEQUENCE [LARGE SCALE GENOMIC DNA]</scope>
</reference>
<dbReference type="InterPro" id="IPR047164">
    <property type="entry name" value="OX2G-like"/>
</dbReference>
<dbReference type="SUPFAM" id="SSF48726">
    <property type="entry name" value="Immunoglobulin"/>
    <property type="match status" value="3"/>
</dbReference>
<keyword evidence="3" id="KW-0732">Signal</keyword>
<dbReference type="InterPro" id="IPR013783">
    <property type="entry name" value="Ig-like_fold"/>
</dbReference>
<organism evidence="12 13">
    <name type="scientific">Electrophorus electricus</name>
    <name type="common">Electric eel</name>
    <name type="synonym">Gymnotus electricus</name>
    <dbReference type="NCBI Taxonomy" id="8005"/>
    <lineage>
        <taxon>Eukaryota</taxon>
        <taxon>Metazoa</taxon>
        <taxon>Chordata</taxon>
        <taxon>Craniata</taxon>
        <taxon>Vertebrata</taxon>
        <taxon>Euteleostomi</taxon>
        <taxon>Actinopterygii</taxon>
        <taxon>Neopterygii</taxon>
        <taxon>Teleostei</taxon>
        <taxon>Ostariophysi</taxon>
        <taxon>Gymnotiformes</taxon>
        <taxon>Gymnotoidei</taxon>
        <taxon>Gymnotidae</taxon>
        <taxon>Electrophorus</taxon>
    </lineage>
</organism>
<keyword evidence="13" id="KW-1185">Reference proteome</keyword>
<proteinExistence type="predicted"/>
<gene>
    <name evidence="12" type="primary">zgc:113337</name>
</gene>
<name>A0AAY5E913_ELEEL</name>
<keyword evidence="2 9" id="KW-0812">Transmembrane</keyword>
<accession>A0AAY5E913</accession>
<dbReference type="InterPro" id="IPR013106">
    <property type="entry name" value="Ig_V-set"/>
</dbReference>
<evidence type="ECO:0000256" key="7">
    <source>
        <dbReference type="ARBA" id="ARBA00023180"/>
    </source>
</evidence>
<keyword evidence="4 9" id="KW-1133">Transmembrane helix</keyword>
<feature type="domain" description="Immunoglobulin" evidence="11">
    <location>
        <begin position="49"/>
        <end position="150"/>
    </location>
</feature>
<dbReference type="InterPro" id="IPR036179">
    <property type="entry name" value="Ig-like_dom_sf"/>
</dbReference>
<feature type="domain" description="Immunoglobulin V-set" evidence="10">
    <location>
        <begin position="166"/>
        <end position="243"/>
    </location>
</feature>
<dbReference type="AlphaFoldDB" id="A0AAY5E913"/>
<dbReference type="PANTHER" id="PTHR46841">
    <property type="entry name" value="OX-2 MEMBRANE GLYCOPROTEIN"/>
    <property type="match status" value="1"/>
</dbReference>
<comment type="subcellular location">
    <subcellularLocation>
        <location evidence="1">Membrane</location>
        <topology evidence="1">Single-pass membrane protein</topology>
    </subcellularLocation>
</comment>